<evidence type="ECO:0000313" key="2">
    <source>
        <dbReference type="Proteomes" id="UP000829398"/>
    </source>
</evidence>
<protein>
    <submittedName>
        <fullName evidence="1">MLP-like protein 34</fullName>
    </submittedName>
</protein>
<dbReference type="EMBL" id="CM039171">
    <property type="protein sequence ID" value="KAH9794671.1"/>
    <property type="molecule type" value="Genomic_DNA"/>
</dbReference>
<proteinExistence type="predicted"/>
<evidence type="ECO:0000313" key="1">
    <source>
        <dbReference type="EMBL" id="KAH9794671.1"/>
    </source>
</evidence>
<reference evidence="2" key="1">
    <citation type="journal article" date="2023" name="Hortic. Res.">
        <title>A chromosome-level phased genome enabling allele-level studies in sweet orange: a case study on citrus Huanglongbing tolerance.</title>
        <authorList>
            <person name="Wu B."/>
            <person name="Yu Q."/>
            <person name="Deng Z."/>
            <person name="Duan Y."/>
            <person name="Luo F."/>
            <person name="Gmitter F. Jr."/>
        </authorList>
    </citation>
    <scope>NUCLEOTIDE SEQUENCE [LARGE SCALE GENOMIC DNA]</scope>
    <source>
        <strain evidence="2">cv. Valencia</strain>
    </source>
</reference>
<keyword evidence="2" id="KW-1185">Reference proteome</keyword>
<dbReference type="Proteomes" id="UP000829398">
    <property type="component" value="Chromosome 2"/>
</dbReference>
<accession>A0ACB8N989</accession>
<name>A0ACB8N989_CITSI</name>
<sequence>MSLAGELEAVIEVKASADKVHEVFSCRPHIVTSISPQSVQSCELIEGEWGKPGAVICWTFTRSSVIEFVVRKSDAGNPQIVKELIEVVDDENYITIFKLIEGNVLEMLYKSFCSVAKVTQKDDHEGGSLVRFTYKYEKQNENVPDLESKVLEMMIDIVKNIDAYIIQHEEARVDDTDEVLLVNVNSQEIESPSQ</sequence>
<organism evidence="1 2">
    <name type="scientific">Citrus sinensis</name>
    <name type="common">Sweet orange</name>
    <name type="synonym">Citrus aurantium var. sinensis</name>
    <dbReference type="NCBI Taxonomy" id="2711"/>
    <lineage>
        <taxon>Eukaryota</taxon>
        <taxon>Viridiplantae</taxon>
        <taxon>Streptophyta</taxon>
        <taxon>Embryophyta</taxon>
        <taxon>Tracheophyta</taxon>
        <taxon>Spermatophyta</taxon>
        <taxon>Magnoliopsida</taxon>
        <taxon>eudicotyledons</taxon>
        <taxon>Gunneridae</taxon>
        <taxon>Pentapetalae</taxon>
        <taxon>rosids</taxon>
        <taxon>malvids</taxon>
        <taxon>Sapindales</taxon>
        <taxon>Rutaceae</taxon>
        <taxon>Aurantioideae</taxon>
        <taxon>Citrus</taxon>
    </lineage>
</organism>
<comment type="caution">
    <text evidence="1">The sequence shown here is derived from an EMBL/GenBank/DDBJ whole genome shotgun (WGS) entry which is preliminary data.</text>
</comment>
<gene>
    <name evidence="1" type="ORF">KPL71_004977</name>
</gene>